<dbReference type="PIRSF" id="PIRSF017082">
    <property type="entry name" value="YflP"/>
    <property type="match status" value="1"/>
</dbReference>
<accession>A0A2A7UQT1</accession>
<dbReference type="Pfam" id="PF03401">
    <property type="entry name" value="TctC"/>
    <property type="match status" value="1"/>
</dbReference>
<dbReference type="SUPFAM" id="SSF53850">
    <property type="entry name" value="Periplasmic binding protein-like II"/>
    <property type="match status" value="1"/>
</dbReference>
<name>A0A2A7UQT1_COMTR</name>
<comment type="caution">
    <text evidence="2">The sequence shown here is derived from an EMBL/GenBank/DDBJ whole genome shotgun (WGS) entry which is preliminary data.</text>
</comment>
<sequence>MHSLGFLVSPSASASSTSTTRRGALRSLLAPAAAGALAAAGLPAWANAYPARPLKTVISFPPAGATDILARLVAHKVGEKIGQSIMVENRPGAGGTLGLDAVARAPADGYSLYLAAVTNQMIAGHLYPTKADLQRDFVPVALIANAPHLLIVNNEVPAKTMAEFVTWLRSKSGTVNFASQGTGTLSHLESELLLQRTGTQAVHVPYKGSAMAVTDMLSGAVSFMFDSVAASLPLIQAGKVRALAVASSTAVPAVPNLPTVMQAGVSGYDVDNWFGIYAPKGTPQAAVDLLAKATAEVLKEKSTIDELIAKGYVVTPGDGAKLAALTQADHRRWGEVIKTAKVSL</sequence>
<protein>
    <submittedName>
        <fullName evidence="2">Receptor</fullName>
    </submittedName>
</protein>
<dbReference type="Proteomes" id="UP000220246">
    <property type="component" value="Unassembled WGS sequence"/>
</dbReference>
<evidence type="ECO:0000313" key="2">
    <source>
        <dbReference type="EMBL" id="PEH87675.1"/>
    </source>
</evidence>
<keyword evidence="2" id="KW-0675">Receptor</keyword>
<evidence type="ECO:0000256" key="1">
    <source>
        <dbReference type="ARBA" id="ARBA00006987"/>
    </source>
</evidence>
<dbReference type="Gene3D" id="3.40.190.150">
    <property type="entry name" value="Bordetella uptake gene, domain 1"/>
    <property type="match status" value="1"/>
</dbReference>
<dbReference type="InterPro" id="IPR042100">
    <property type="entry name" value="Bug_dom1"/>
</dbReference>
<dbReference type="RefSeq" id="WP_098065979.1">
    <property type="nucleotide sequence ID" value="NZ_DALZQJ010000004.1"/>
</dbReference>
<comment type="similarity">
    <text evidence="1">Belongs to the UPF0065 (bug) family.</text>
</comment>
<evidence type="ECO:0000313" key="3">
    <source>
        <dbReference type="Proteomes" id="UP000220246"/>
    </source>
</evidence>
<dbReference type="EMBL" id="PDEA01000001">
    <property type="protein sequence ID" value="PEH87675.1"/>
    <property type="molecule type" value="Genomic_DNA"/>
</dbReference>
<dbReference type="PANTHER" id="PTHR42928">
    <property type="entry name" value="TRICARBOXYLATE-BINDING PROTEIN"/>
    <property type="match status" value="1"/>
</dbReference>
<dbReference type="Gene3D" id="3.40.190.10">
    <property type="entry name" value="Periplasmic binding protein-like II"/>
    <property type="match status" value="1"/>
</dbReference>
<dbReference type="OrthoDB" id="8678477at2"/>
<keyword evidence="3" id="KW-1185">Reference proteome</keyword>
<dbReference type="PROSITE" id="PS51318">
    <property type="entry name" value="TAT"/>
    <property type="match status" value="1"/>
</dbReference>
<dbReference type="InterPro" id="IPR006311">
    <property type="entry name" value="TAT_signal"/>
</dbReference>
<reference evidence="3" key="1">
    <citation type="submission" date="2017-09" db="EMBL/GenBank/DDBJ databases">
        <title>FDA dAtabase for Regulatory Grade micrObial Sequences (FDA-ARGOS): Supporting development and validation of Infectious Disease Dx tests.</title>
        <authorList>
            <person name="Minogue T."/>
            <person name="Wolcott M."/>
            <person name="Wasieloski L."/>
            <person name="Aguilar W."/>
            <person name="Moore D."/>
            <person name="Tallon L."/>
            <person name="Sadzewicz L."/>
            <person name="Ott S."/>
            <person name="Zhao X."/>
            <person name="Nagaraj S."/>
            <person name="Vavikolanu K."/>
            <person name="Aluvathingal J."/>
            <person name="Nadendla S."/>
            <person name="Sichtig H."/>
        </authorList>
    </citation>
    <scope>NUCLEOTIDE SEQUENCE [LARGE SCALE GENOMIC DNA]</scope>
    <source>
        <strain evidence="3">FDAARGOS_394</strain>
    </source>
</reference>
<gene>
    <name evidence="2" type="ORF">CRM82_02820</name>
</gene>
<dbReference type="AlphaFoldDB" id="A0A2A7UQT1"/>
<proteinExistence type="inferred from homology"/>
<dbReference type="InterPro" id="IPR005064">
    <property type="entry name" value="BUG"/>
</dbReference>
<dbReference type="PANTHER" id="PTHR42928:SF5">
    <property type="entry name" value="BLR1237 PROTEIN"/>
    <property type="match status" value="1"/>
</dbReference>
<organism evidence="2 3">
    <name type="scientific">Comamonas terrigena</name>
    <dbReference type="NCBI Taxonomy" id="32013"/>
    <lineage>
        <taxon>Bacteria</taxon>
        <taxon>Pseudomonadati</taxon>
        <taxon>Pseudomonadota</taxon>
        <taxon>Betaproteobacteria</taxon>
        <taxon>Burkholderiales</taxon>
        <taxon>Comamonadaceae</taxon>
        <taxon>Comamonas</taxon>
    </lineage>
</organism>
<dbReference type="STRING" id="1219032.GCA_001515545_02458"/>
<dbReference type="CDD" id="cd07012">
    <property type="entry name" value="PBP2_Bug_TTT"/>
    <property type="match status" value="1"/>
</dbReference>